<dbReference type="EMBL" id="FZPD01000006">
    <property type="protein sequence ID" value="SNT36479.1"/>
    <property type="molecule type" value="Genomic_DNA"/>
</dbReference>
<dbReference type="Gene3D" id="3.20.20.70">
    <property type="entry name" value="Aldolase class I"/>
    <property type="match status" value="1"/>
</dbReference>
<dbReference type="AlphaFoldDB" id="A0A239M3H6"/>
<organism evidence="11 12">
    <name type="scientific">Ekhidna lutea</name>
    <dbReference type="NCBI Taxonomy" id="447679"/>
    <lineage>
        <taxon>Bacteria</taxon>
        <taxon>Pseudomonadati</taxon>
        <taxon>Bacteroidota</taxon>
        <taxon>Cytophagia</taxon>
        <taxon>Cytophagales</taxon>
        <taxon>Reichenbachiellaceae</taxon>
        <taxon>Ekhidna</taxon>
    </lineage>
</organism>
<evidence type="ECO:0000313" key="12">
    <source>
        <dbReference type="Proteomes" id="UP000198393"/>
    </source>
</evidence>
<dbReference type="PANTHER" id="PTHR42894:SF1">
    <property type="entry name" value="N-(5'-PHOSPHORIBOSYL)ANTHRANILATE ISOMERASE"/>
    <property type="match status" value="1"/>
</dbReference>
<evidence type="ECO:0000256" key="7">
    <source>
        <dbReference type="ARBA" id="ARBA00023141"/>
    </source>
</evidence>
<evidence type="ECO:0000256" key="8">
    <source>
        <dbReference type="ARBA" id="ARBA00023235"/>
    </source>
</evidence>
<keyword evidence="7 9" id="KW-0057">Aromatic amino acid biosynthesis</keyword>
<dbReference type="OrthoDB" id="9786954at2"/>
<comment type="pathway">
    <text evidence="2 9">Amino-acid biosynthesis; L-tryptophan biosynthesis; L-tryptophan from chorismate: step 3/5.</text>
</comment>
<proteinExistence type="inferred from homology"/>
<dbReference type="Proteomes" id="UP000198393">
    <property type="component" value="Unassembled WGS sequence"/>
</dbReference>
<sequence length="206" mass="23659">MNNLKLKVCGMRDPENISGLLDLRPDFIGFIFYPKSPRYVDEMDGDFVMRIPLSIHKVGVFVNESLENIVTLADKYGLEYIQLHGDEDLDFAKAIREKGLKVIKVFRVMDTIPFVAKQYEGIADYFLFDTQSMNYGGSGRHFDWNILRTYNINVPFLLSGGVQLEDIDQIKEMNIEKLVGVDVNSRFEVEPALKDIEKLKLLKEAL</sequence>
<dbReference type="GO" id="GO:0004640">
    <property type="term" value="F:phosphoribosylanthranilate isomerase activity"/>
    <property type="evidence" value="ECO:0007669"/>
    <property type="project" value="UniProtKB-UniRule"/>
</dbReference>
<feature type="domain" description="N-(5'phosphoribosyl) anthranilate isomerase (PRAI)" evidence="10">
    <location>
        <begin position="7"/>
        <end position="202"/>
    </location>
</feature>
<evidence type="ECO:0000256" key="5">
    <source>
        <dbReference type="ARBA" id="ARBA00022605"/>
    </source>
</evidence>
<protein>
    <recommendedName>
        <fullName evidence="4 9">N-(5'-phosphoribosyl)anthranilate isomerase</fullName>
        <shortName evidence="9">PRAI</shortName>
        <ecNumber evidence="3 9">5.3.1.24</ecNumber>
    </recommendedName>
</protein>
<dbReference type="SUPFAM" id="SSF51366">
    <property type="entry name" value="Ribulose-phoshate binding barrel"/>
    <property type="match status" value="1"/>
</dbReference>
<dbReference type="GO" id="GO:0000162">
    <property type="term" value="P:L-tryptophan biosynthetic process"/>
    <property type="evidence" value="ECO:0007669"/>
    <property type="project" value="UniProtKB-UniRule"/>
</dbReference>
<keyword evidence="8 9" id="KW-0413">Isomerase</keyword>
<dbReference type="HAMAP" id="MF_00135">
    <property type="entry name" value="PRAI"/>
    <property type="match status" value="1"/>
</dbReference>
<name>A0A239M3H6_EKHLU</name>
<keyword evidence="6 9" id="KW-0822">Tryptophan biosynthesis</keyword>
<gene>
    <name evidence="9" type="primary">trpF</name>
    <name evidence="11" type="ORF">SAMN05421640_3570</name>
</gene>
<dbReference type="Pfam" id="PF00697">
    <property type="entry name" value="PRAI"/>
    <property type="match status" value="1"/>
</dbReference>
<evidence type="ECO:0000313" key="11">
    <source>
        <dbReference type="EMBL" id="SNT36479.1"/>
    </source>
</evidence>
<dbReference type="CDD" id="cd00405">
    <property type="entry name" value="PRAI"/>
    <property type="match status" value="1"/>
</dbReference>
<dbReference type="InterPro" id="IPR013785">
    <property type="entry name" value="Aldolase_TIM"/>
</dbReference>
<accession>A0A239M3H6</accession>
<evidence type="ECO:0000259" key="10">
    <source>
        <dbReference type="Pfam" id="PF00697"/>
    </source>
</evidence>
<dbReference type="InterPro" id="IPR044643">
    <property type="entry name" value="TrpF_fam"/>
</dbReference>
<comment type="similarity">
    <text evidence="9">Belongs to the TrpF family.</text>
</comment>
<evidence type="ECO:0000256" key="1">
    <source>
        <dbReference type="ARBA" id="ARBA00001164"/>
    </source>
</evidence>
<keyword evidence="12" id="KW-1185">Reference proteome</keyword>
<dbReference type="InterPro" id="IPR001240">
    <property type="entry name" value="PRAI_dom"/>
</dbReference>
<evidence type="ECO:0000256" key="9">
    <source>
        <dbReference type="HAMAP-Rule" id="MF_00135"/>
    </source>
</evidence>
<comment type="catalytic activity">
    <reaction evidence="1 9">
        <text>N-(5-phospho-beta-D-ribosyl)anthranilate = 1-(2-carboxyphenylamino)-1-deoxy-D-ribulose 5-phosphate</text>
        <dbReference type="Rhea" id="RHEA:21540"/>
        <dbReference type="ChEBI" id="CHEBI:18277"/>
        <dbReference type="ChEBI" id="CHEBI:58613"/>
        <dbReference type="EC" id="5.3.1.24"/>
    </reaction>
</comment>
<evidence type="ECO:0000256" key="4">
    <source>
        <dbReference type="ARBA" id="ARBA00022272"/>
    </source>
</evidence>
<dbReference type="RefSeq" id="WP_089358238.1">
    <property type="nucleotide sequence ID" value="NZ_FZPD01000006.1"/>
</dbReference>
<evidence type="ECO:0000256" key="2">
    <source>
        <dbReference type="ARBA" id="ARBA00004664"/>
    </source>
</evidence>
<evidence type="ECO:0000256" key="3">
    <source>
        <dbReference type="ARBA" id="ARBA00012572"/>
    </source>
</evidence>
<dbReference type="EC" id="5.3.1.24" evidence="3 9"/>
<evidence type="ECO:0000256" key="6">
    <source>
        <dbReference type="ARBA" id="ARBA00022822"/>
    </source>
</evidence>
<keyword evidence="5 9" id="KW-0028">Amino-acid biosynthesis</keyword>
<dbReference type="UniPathway" id="UPA00035">
    <property type="reaction ID" value="UER00042"/>
</dbReference>
<dbReference type="InterPro" id="IPR011060">
    <property type="entry name" value="RibuloseP-bd_barrel"/>
</dbReference>
<dbReference type="PANTHER" id="PTHR42894">
    <property type="entry name" value="N-(5'-PHOSPHORIBOSYL)ANTHRANILATE ISOMERASE"/>
    <property type="match status" value="1"/>
</dbReference>
<reference evidence="11 12" key="1">
    <citation type="submission" date="2017-06" db="EMBL/GenBank/DDBJ databases">
        <authorList>
            <person name="Kim H.J."/>
            <person name="Triplett B.A."/>
        </authorList>
    </citation>
    <scope>NUCLEOTIDE SEQUENCE [LARGE SCALE GENOMIC DNA]</scope>
    <source>
        <strain evidence="11 12">DSM 19307</strain>
    </source>
</reference>